<sequence length="279" mass="32366">MVADYSPLRYPGGKAKLYKEIKQIITDNNLEGCTYVEPFAGGAGLALNLLIRGDVGEIILNDYDRSIYAFWYSCLHHTQELINRINDTEVTIPNWVLQKKVQENKEQSTLLDLGFSTFFLNRVNRSGIIKGGVIGGIEQKGQYKIDCRFNKTNLVQRIEKIAEHRNRIEIYNLDGVDFINKKVRSLAEHSLTFFDPPYYKKAEGLYTNFYIHEDHVELKNAIQKNVSSPYLITYDNQEEIVEIYSDMIMKEYDITYCASIKRSEKEVMIYHGLEMQTDN</sequence>
<dbReference type="Pfam" id="PF02086">
    <property type="entry name" value="MethyltransfD12"/>
    <property type="match status" value="1"/>
</dbReference>
<dbReference type="Proteomes" id="UP000449710">
    <property type="component" value="Unassembled WGS sequence"/>
</dbReference>
<evidence type="ECO:0000256" key="6">
    <source>
        <dbReference type="ARBA" id="ARBA00047942"/>
    </source>
</evidence>
<dbReference type="Gene3D" id="1.10.1020.10">
    <property type="entry name" value="Adenine-specific Methyltransferase, Domain 2"/>
    <property type="match status" value="1"/>
</dbReference>
<gene>
    <name evidence="7" type="ORF">ISALK_06415</name>
</gene>
<accession>A0AA43XKR2</accession>
<comment type="similarity">
    <text evidence="1">Belongs to the N(4)/N(6)-methyltransferase family.</text>
</comment>
<keyword evidence="5" id="KW-0949">S-adenosyl-L-methionine</keyword>
<dbReference type="InterPro" id="IPR012263">
    <property type="entry name" value="M_m6A_EcoRV"/>
</dbReference>
<reference evidence="7 8" key="1">
    <citation type="submission" date="2019-04" db="EMBL/GenBank/DDBJ databases">
        <title>Isachenkonia alkalipeptolytica gen. nov. sp. nov. a new anaerobic, alkiliphilic organothrophic bacterium capable to reduce synthesized ferrihydrite isolated from a soda lake.</title>
        <authorList>
            <person name="Toshchakov S.V."/>
            <person name="Zavarzina D.G."/>
            <person name="Zhilina T.N."/>
            <person name="Kostrikina N.A."/>
            <person name="Kublanov I.V."/>
        </authorList>
    </citation>
    <scope>NUCLEOTIDE SEQUENCE [LARGE SCALE GENOMIC DNA]</scope>
    <source>
        <strain evidence="7 8">Z-1701</strain>
    </source>
</reference>
<dbReference type="AlphaFoldDB" id="A0AA43XKR2"/>
<evidence type="ECO:0000256" key="5">
    <source>
        <dbReference type="ARBA" id="ARBA00022691"/>
    </source>
</evidence>
<dbReference type="InterPro" id="IPR023095">
    <property type="entry name" value="Ade_MeTrfase_dom_2"/>
</dbReference>
<dbReference type="SUPFAM" id="SSF53335">
    <property type="entry name" value="S-adenosyl-L-methionine-dependent methyltransferases"/>
    <property type="match status" value="1"/>
</dbReference>
<comment type="catalytic activity">
    <reaction evidence="6">
        <text>a 2'-deoxyadenosine in DNA + S-adenosyl-L-methionine = an N(6)-methyl-2'-deoxyadenosine in DNA + S-adenosyl-L-homocysteine + H(+)</text>
        <dbReference type="Rhea" id="RHEA:15197"/>
        <dbReference type="Rhea" id="RHEA-COMP:12418"/>
        <dbReference type="Rhea" id="RHEA-COMP:12419"/>
        <dbReference type="ChEBI" id="CHEBI:15378"/>
        <dbReference type="ChEBI" id="CHEBI:57856"/>
        <dbReference type="ChEBI" id="CHEBI:59789"/>
        <dbReference type="ChEBI" id="CHEBI:90615"/>
        <dbReference type="ChEBI" id="CHEBI:90616"/>
        <dbReference type="EC" id="2.1.1.72"/>
    </reaction>
</comment>
<evidence type="ECO:0000256" key="4">
    <source>
        <dbReference type="ARBA" id="ARBA00022679"/>
    </source>
</evidence>
<comment type="caution">
    <text evidence="7">The sequence shown here is derived from an EMBL/GenBank/DDBJ whole genome shotgun (WGS) entry which is preliminary data.</text>
</comment>
<dbReference type="GO" id="GO:0043565">
    <property type="term" value="F:sequence-specific DNA binding"/>
    <property type="evidence" value="ECO:0007669"/>
    <property type="project" value="TreeGrafter"/>
</dbReference>
<dbReference type="GO" id="GO:1904047">
    <property type="term" value="F:S-adenosyl-L-methionine binding"/>
    <property type="evidence" value="ECO:0007669"/>
    <property type="project" value="TreeGrafter"/>
</dbReference>
<dbReference type="PIRSF" id="PIRSF000398">
    <property type="entry name" value="M_m6A_EcoRV"/>
    <property type="match status" value="1"/>
</dbReference>
<dbReference type="Gene3D" id="3.40.50.150">
    <property type="entry name" value="Vaccinia Virus protein VP39"/>
    <property type="match status" value="1"/>
</dbReference>
<dbReference type="EC" id="2.1.1.72" evidence="2"/>
<proteinExistence type="inferred from homology"/>
<evidence type="ECO:0000256" key="2">
    <source>
        <dbReference type="ARBA" id="ARBA00011900"/>
    </source>
</evidence>
<dbReference type="InterPro" id="IPR029063">
    <property type="entry name" value="SAM-dependent_MTases_sf"/>
</dbReference>
<dbReference type="GO" id="GO:0009307">
    <property type="term" value="P:DNA restriction-modification system"/>
    <property type="evidence" value="ECO:0007669"/>
    <property type="project" value="InterPro"/>
</dbReference>
<keyword evidence="3 7" id="KW-0489">Methyltransferase</keyword>
<dbReference type="InterPro" id="IPR012327">
    <property type="entry name" value="MeTrfase_D12"/>
</dbReference>
<evidence type="ECO:0000313" key="7">
    <source>
        <dbReference type="EMBL" id="NBG88131.1"/>
    </source>
</evidence>
<dbReference type="GO" id="GO:0032259">
    <property type="term" value="P:methylation"/>
    <property type="evidence" value="ECO:0007669"/>
    <property type="project" value="UniProtKB-KW"/>
</dbReference>
<keyword evidence="4" id="KW-0808">Transferase</keyword>
<keyword evidence="8" id="KW-1185">Reference proteome</keyword>
<name>A0AA43XKR2_9CLOT</name>
<dbReference type="PRINTS" id="PR00505">
    <property type="entry name" value="D12N6MTFRASE"/>
</dbReference>
<evidence type="ECO:0000256" key="3">
    <source>
        <dbReference type="ARBA" id="ARBA00022603"/>
    </source>
</evidence>
<evidence type="ECO:0000313" key="8">
    <source>
        <dbReference type="Proteomes" id="UP000449710"/>
    </source>
</evidence>
<protein>
    <recommendedName>
        <fullName evidence="2">site-specific DNA-methyltransferase (adenine-specific)</fullName>
        <ecNumber evidence="2">2.1.1.72</ecNumber>
    </recommendedName>
</protein>
<dbReference type="GO" id="GO:0006298">
    <property type="term" value="P:mismatch repair"/>
    <property type="evidence" value="ECO:0007669"/>
    <property type="project" value="TreeGrafter"/>
</dbReference>
<evidence type="ECO:0000256" key="1">
    <source>
        <dbReference type="ARBA" id="ARBA00006594"/>
    </source>
</evidence>
<dbReference type="GO" id="GO:0009007">
    <property type="term" value="F:site-specific DNA-methyltransferase (adenine-specific) activity"/>
    <property type="evidence" value="ECO:0007669"/>
    <property type="project" value="UniProtKB-EC"/>
</dbReference>
<dbReference type="PANTHER" id="PTHR30481:SF2">
    <property type="entry name" value="SITE-SPECIFIC DNA-METHYLTRANSFERASE (ADENINE-SPECIFIC)"/>
    <property type="match status" value="1"/>
</dbReference>
<dbReference type="EMBL" id="SUMG01000006">
    <property type="protein sequence ID" value="NBG88131.1"/>
    <property type="molecule type" value="Genomic_DNA"/>
</dbReference>
<dbReference type="PANTHER" id="PTHR30481">
    <property type="entry name" value="DNA ADENINE METHYLASE"/>
    <property type="match status" value="1"/>
</dbReference>
<organism evidence="7 8">
    <name type="scientific">Isachenkonia alkalipeptolytica</name>
    <dbReference type="NCBI Taxonomy" id="2565777"/>
    <lineage>
        <taxon>Bacteria</taxon>
        <taxon>Bacillati</taxon>
        <taxon>Bacillota</taxon>
        <taxon>Clostridia</taxon>
        <taxon>Eubacteriales</taxon>
        <taxon>Clostridiaceae</taxon>
        <taxon>Isachenkonia</taxon>
    </lineage>
</organism>